<dbReference type="Gene3D" id="1.10.357.10">
    <property type="entry name" value="Tetracycline Repressor, domain 2"/>
    <property type="match status" value="1"/>
</dbReference>
<gene>
    <name evidence="6" type="ORF">B0T46_24710</name>
</gene>
<keyword evidence="1" id="KW-0805">Transcription regulation</keyword>
<dbReference type="Proteomes" id="UP000188836">
    <property type="component" value="Unassembled WGS sequence"/>
</dbReference>
<comment type="caution">
    <text evidence="6">The sequence shown here is derived from an EMBL/GenBank/DDBJ whole genome shotgun (WGS) entry which is preliminary data.</text>
</comment>
<dbReference type="PANTHER" id="PTHR30055:SF234">
    <property type="entry name" value="HTH-TYPE TRANSCRIPTIONAL REGULATOR BETI"/>
    <property type="match status" value="1"/>
</dbReference>
<dbReference type="GO" id="GO:0000976">
    <property type="term" value="F:transcription cis-regulatory region binding"/>
    <property type="evidence" value="ECO:0007669"/>
    <property type="project" value="TreeGrafter"/>
</dbReference>
<reference evidence="6 7" key="1">
    <citation type="journal article" date="2016" name="Antonie Van Leeuwenhoek">
        <title>Nocardia donostiensis sp. nov., isolated from human respiratory specimens.</title>
        <authorList>
            <person name="Ercibengoa M."/>
            <person name="Bell M."/>
            <person name="Marimon J.M."/>
            <person name="Humrighouse B."/>
            <person name="Klenk H.P."/>
            <person name="Potter G."/>
            <person name="Perez-Trallero E."/>
        </authorList>
    </citation>
    <scope>NUCLEOTIDE SEQUENCE [LARGE SCALE GENOMIC DNA]</scope>
    <source>
        <strain evidence="6 7">X1655</strain>
    </source>
</reference>
<organism evidence="6 7">
    <name type="scientific">Nocardia donostiensis</name>
    <dbReference type="NCBI Taxonomy" id="1538463"/>
    <lineage>
        <taxon>Bacteria</taxon>
        <taxon>Bacillati</taxon>
        <taxon>Actinomycetota</taxon>
        <taxon>Actinomycetes</taxon>
        <taxon>Mycobacteriales</taxon>
        <taxon>Nocardiaceae</taxon>
        <taxon>Nocardia</taxon>
    </lineage>
</organism>
<evidence type="ECO:0000259" key="4">
    <source>
        <dbReference type="Pfam" id="PF00440"/>
    </source>
</evidence>
<sequence>MPFPEQQQPGDRYQYGGESVHPAEQHGWAAVTVRKLAERIEYSQPVLYSHFAGKSAIVSAVAEQGFGELGRQLRDIRTAAADPETALVGLVRGYLAFAAANPALYDAMFLLNTDLTFGPDAPAALRDAFAEIAAAYAPFTGSSAPESGTEVAWSMVHGLATLERAGRLRPDFREQRIAIACELLTARPV</sequence>
<dbReference type="SUPFAM" id="SSF48498">
    <property type="entry name" value="Tetracyclin repressor-like, C-terminal domain"/>
    <property type="match status" value="1"/>
</dbReference>
<dbReference type="SUPFAM" id="SSF46689">
    <property type="entry name" value="Homeodomain-like"/>
    <property type="match status" value="1"/>
</dbReference>
<dbReference type="InterPro" id="IPR036271">
    <property type="entry name" value="Tet_transcr_reg_TetR-rel_C_sf"/>
</dbReference>
<evidence type="ECO:0000313" key="6">
    <source>
        <dbReference type="EMBL" id="ONM46139.1"/>
    </source>
</evidence>
<proteinExistence type="predicted"/>
<evidence type="ECO:0000256" key="2">
    <source>
        <dbReference type="ARBA" id="ARBA00023125"/>
    </source>
</evidence>
<accession>A0A1V2T9F3</accession>
<dbReference type="GO" id="GO:0003700">
    <property type="term" value="F:DNA-binding transcription factor activity"/>
    <property type="evidence" value="ECO:0007669"/>
    <property type="project" value="TreeGrafter"/>
</dbReference>
<dbReference type="Pfam" id="PF00440">
    <property type="entry name" value="TetR_N"/>
    <property type="match status" value="1"/>
</dbReference>
<dbReference type="PANTHER" id="PTHR30055">
    <property type="entry name" value="HTH-TYPE TRANSCRIPTIONAL REGULATOR RUTR"/>
    <property type="match status" value="1"/>
</dbReference>
<feature type="domain" description="HTH-type transcriptional regulator MT1864/Rv1816-like C-terminal" evidence="5">
    <location>
        <begin position="88"/>
        <end position="170"/>
    </location>
</feature>
<evidence type="ECO:0000256" key="3">
    <source>
        <dbReference type="ARBA" id="ARBA00023163"/>
    </source>
</evidence>
<dbReference type="EMBL" id="MUMY01000031">
    <property type="protein sequence ID" value="ONM46139.1"/>
    <property type="molecule type" value="Genomic_DNA"/>
</dbReference>
<dbReference type="Pfam" id="PF13305">
    <property type="entry name" value="TetR_C_33"/>
    <property type="match status" value="1"/>
</dbReference>
<protein>
    <submittedName>
        <fullName evidence="6">TetR family transcriptional regulator</fullName>
    </submittedName>
</protein>
<dbReference type="InterPro" id="IPR001647">
    <property type="entry name" value="HTH_TetR"/>
</dbReference>
<keyword evidence="7" id="KW-1185">Reference proteome</keyword>
<evidence type="ECO:0000256" key="1">
    <source>
        <dbReference type="ARBA" id="ARBA00023015"/>
    </source>
</evidence>
<dbReference type="AlphaFoldDB" id="A0A1V2T9F3"/>
<name>A0A1V2T9F3_9NOCA</name>
<dbReference type="InterPro" id="IPR050109">
    <property type="entry name" value="HTH-type_TetR-like_transc_reg"/>
</dbReference>
<keyword evidence="3" id="KW-0804">Transcription</keyword>
<keyword evidence="2" id="KW-0238">DNA-binding</keyword>
<dbReference type="InterPro" id="IPR009057">
    <property type="entry name" value="Homeodomain-like_sf"/>
</dbReference>
<evidence type="ECO:0000259" key="5">
    <source>
        <dbReference type="Pfam" id="PF13305"/>
    </source>
</evidence>
<dbReference type="InterPro" id="IPR025996">
    <property type="entry name" value="MT1864/Rv1816-like_C"/>
</dbReference>
<feature type="domain" description="HTH tetR-type" evidence="4">
    <location>
        <begin position="24"/>
        <end position="61"/>
    </location>
</feature>
<dbReference type="STRING" id="1538463.B0T36_24205"/>
<evidence type="ECO:0000313" key="7">
    <source>
        <dbReference type="Proteomes" id="UP000188836"/>
    </source>
</evidence>